<reference evidence="2 3" key="1">
    <citation type="submission" date="2024-02" db="EMBL/GenBank/DDBJ databases">
        <title>Chromosome-scale genome assembly of the rough periwinkle Littorina saxatilis.</title>
        <authorList>
            <person name="De Jode A."/>
            <person name="Faria R."/>
            <person name="Formenti G."/>
            <person name="Sims Y."/>
            <person name="Smith T.P."/>
            <person name="Tracey A."/>
            <person name="Wood J.M.D."/>
            <person name="Zagrodzka Z.B."/>
            <person name="Johannesson K."/>
            <person name="Butlin R.K."/>
            <person name="Leder E.H."/>
        </authorList>
    </citation>
    <scope>NUCLEOTIDE SEQUENCE [LARGE SCALE GENOMIC DNA]</scope>
    <source>
        <strain evidence="2">Snail1</strain>
        <tissue evidence="2">Muscle</tissue>
    </source>
</reference>
<evidence type="ECO:0000256" key="1">
    <source>
        <dbReference type="SAM" id="SignalP"/>
    </source>
</evidence>
<keyword evidence="1" id="KW-0732">Signal</keyword>
<proteinExistence type="predicted"/>
<dbReference type="Proteomes" id="UP001374579">
    <property type="component" value="Unassembled WGS sequence"/>
</dbReference>
<accession>A0AAN9AYK7</accession>
<dbReference type="AlphaFoldDB" id="A0AAN9AYK7"/>
<protein>
    <submittedName>
        <fullName evidence="2">Uncharacterized protein</fullName>
    </submittedName>
</protein>
<dbReference type="PROSITE" id="PS51257">
    <property type="entry name" value="PROKAR_LIPOPROTEIN"/>
    <property type="match status" value="1"/>
</dbReference>
<sequence>MLKVVLLCLCLGVVACKNLACPQGFVNCFVAPCQFAHCDNHPNAVCHDDYCGGCNDIWFENGVRINDCTNGASS</sequence>
<evidence type="ECO:0000313" key="2">
    <source>
        <dbReference type="EMBL" id="KAK7095331.1"/>
    </source>
</evidence>
<feature type="chain" id="PRO_5042949850" evidence="1">
    <location>
        <begin position="17"/>
        <end position="74"/>
    </location>
</feature>
<feature type="signal peptide" evidence="1">
    <location>
        <begin position="1"/>
        <end position="16"/>
    </location>
</feature>
<dbReference type="EMBL" id="JBAMIC010000018">
    <property type="protein sequence ID" value="KAK7095331.1"/>
    <property type="molecule type" value="Genomic_DNA"/>
</dbReference>
<gene>
    <name evidence="2" type="ORF">V1264_006754</name>
</gene>
<name>A0AAN9AYK7_9CAEN</name>
<organism evidence="2 3">
    <name type="scientific">Littorina saxatilis</name>
    <dbReference type="NCBI Taxonomy" id="31220"/>
    <lineage>
        <taxon>Eukaryota</taxon>
        <taxon>Metazoa</taxon>
        <taxon>Spiralia</taxon>
        <taxon>Lophotrochozoa</taxon>
        <taxon>Mollusca</taxon>
        <taxon>Gastropoda</taxon>
        <taxon>Caenogastropoda</taxon>
        <taxon>Littorinimorpha</taxon>
        <taxon>Littorinoidea</taxon>
        <taxon>Littorinidae</taxon>
        <taxon>Littorina</taxon>
    </lineage>
</organism>
<evidence type="ECO:0000313" key="3">
    <source>
        <dbReference type="Proteomes" id="UP001374579"/>
    </source>
</evidence>
<comment type="caution">
    <text evidence="2">The sequence shown here is derived from an EMBL/GenBank/DDBJ whole genome shotgun (WGS) entry which is preliminary data.</text>
</comment>
<keyword evidence="3" id="KW-1185">Reference proteome</keyword>